<sequence>MVAKTDELLLKVDELHTEFTVGKRRVQAVNGVSFEVRRGRTLGIVGESGCGKSATAHSILQLLPKHGGIAGGSVTYYKDGKDIALSALPRNSSQLRAIRGKEISMIFQDPMASLNPVYTIGNQICENVLQHEAIGRKAARARAADMLTQLGIPLAASRLDDYPHQFSGGMKQRAMIAMAMICNPQLLIADEPTTALDVTIQAQILELMKKVQQDFGTSIILITHNMGIVSDMADDIAVMYMGKVVEYGTVREVLKTPRHPYTRALLKSVPLPGLNKSERLATIPGSTPDPSEMPPGCPFAPRCGLASDVCREEPPEVELGGHHRARCWHTGEGA</sequence>
<dbReference type="GO" id="GO:0016887">
    <property type="term" value="F:ATP hydrolysis activity"/>
    <property type="evidence" value="ECO:0007669"/>
    <property type="project" value="InterPro"/>
</dbReference>
<comment type="subcellular location">
    <subcellularLocation>
        <location evidence="1">Cell membrane</location>
        <topology evidence="1">Peripheral membrane protein</topology>
    </subcellularLocation>
</comment>
<evidence type="ECO:0000256" key="2">
    <source>
        <dbReference type="ARBA" id="ARBA00005417"/>
    </source>
</evidence>
<dbReference type="Pfam" id="PF08352">
    <property type="entry name" value="oligo_HPY"/>
    <property type="match status" value="1"/>
</dbReference>
<comment type="similarity">
    <text evidence="2">Belongs to the ABC transporter superfamily.</text>
</comment>
<dbReference type="GO" id="GO:0015833">
    <property type="term" value="P:peptide transport"/>
    <property type="evidence" value="ECO:0007669"/>
    <property type="project" value="InterPro"/>
</dbReference>
<dbReference type="AlphaFoldDB" id="A0A927BWQ6"/>
<evidence type="ECO:0000256" key="1">
    <source>
        <dbReference type="ARBA" id="ARBA00004202"/>
    </source>
</evidence>
<dbReference type="CDD" id="cd03257">
    <property type="entry name" value="ABC_NikE_OppD_transporters"/>
    <property type="match status" value="1"/>
</dbReference>
<dbReference type="InterPro" id="IPR003593">
    <property type="entry name" value="AAA+_ATPase"/>
</dbReference>
<keyword evidence="10" id="KW-1185">Reference proteome</keyword>
<evidence type="ECO:0000313" key="10">
    <source>
        <dbReference type="Proteomes" id="UP000621560"/>
    </source>
</evidence>
<dbReference type="InterPro" id="IPR003439">
    <property type="entry name" value="ABC_transporter-like_ATP-bd"/>
</dbReference>
<keyword evidence="3" id="KW-0813">Transport</keyword>
<dbReference type="Proteomes" id="UP000621560">
    <property type="component" value="Unassembled WGS sequence"/>
</dbReference>
<dbReference type="SMART" id="SM00382">
    <property type="entry name" value="AAA"/>
    <property type="match status" value="1"/>
</dbReference>
<evidence type="ECO:0000256" key="3">
    <source>
        <dbReference type="ARBA" id="ARBA00022448"/>
    </source>
</evidence>
<dbReference type="PANTHER" id="PTHR43297:SF2">
    <property type="entry name" value="DIPEPTIDE TRANSPORT ATP-BINDING PROTEIN DPPD"/>
    <property type="match status" value="1"/>
</dbReference>
<dbReference type="GO" id="GO:0005886">
    <property type="term" value="C:plasma membrane"/>
    <property type="evidence" value="ECO:0007669"/>
    <property type="project" value="UniProtKB-SubCell"/>
</dbReference>
<evidence type="ECO:0000256" key="5">
    <source>
        <dbReference type="ARBA" id="ARBA00022741"/>
    </source>
</evidence>
<dbReference type="GO" id="GO:0005524">
    <property type="term" value="F:ATP binding"/>
    <property type="evidence" value="ECO:0007669"/>
    <property type="project" value="UniProtKB-KW"/>
</dbReference>
<keyword evidence="7" id="KW-0472">Membrane</keyword>
<dbReference type="Gene3D" id="3.40.50.300">
    <property type="entry name" value="P-loop containing nucleotide triphosphate hydrolases"/>
    <property type="match status" value="1"/>
</dbReference>
<evidence type="ECO:0000256" key="6">
    <source>
        <dbReference type="ARBA" id="ARBA00022840"/>
    </source>
</evidence>
<dbReference type="NCBIfam" id="TIGR01727">
    <property type="entry name" value="oligo_HPY"/>
    <property type="match status" value="1"/>
</dbReference>
<comment type="caution">
    <text evidence="9">The sequence shown here is derived from an EMBL/GenBank/DDBJ whole genome shotgun (WGS) entry which is preliminary data.</text>
</comment>
<protein>
    <submittedName>
        <fullName evidence="9">ABC transporter ATP-binding protein</fullName>
    </submittedName>
</protein>
<proteinExistence type="inferred from homology"/>
<feature type="domain" description="ABC transporter" evidence="8">
    <location>
        <begin position="10"/>
        <end position="266"/>
    </location>
</feature>
<dbReference type="InterPro" id="IPR050388">
    <property type="entry name" value="ABC_Ni/Peptide_Import"/>
</dbReference>
<evidence type="ECO:0000259" key="8">
    <source>
        <dbReference type="PROSITE" id="PS50893"/>
    </source>
</evidence>
<dbReference type="InterPro" id="IPR027417">
    <property type="entry name" value="P-loop_NTPase"/>
</dbReference>
<keyword evidence="4" id="KW-1003">Cell membrane</keyword>
<gene>
    <name evidence="9" type="ORF">IDH44_24040</name>
</gene>
<dbReference type="PROSITE" id="PS00211">
    <property type="entry name" value="ABC_TRANSPORTER_1"/>
    <property type="match status" value="1"/>
</dbReference>
<dbReference type="PROSITE" id="PS50893">
    <property type="entry name" value="ABC_TRANSPORTER_2"/>
    <property type="match status" value="1"/>
</dbReference>
<dbReference type="SUPFAM" id="SSF52540">
    <property type="entry name" value="P-loop containing nucleoside triphosphate hydrolases"/>
    <property type="match status" value="1"/>
</dbReference>
<keyword evidence="5" id="KW-0547">Nucleotide-binding</keyword>
<reference evidence="9" key="1">
    <citation type="submission" date="2020-09" db="EMBL/GenBank/DDBJ databases">
        <title>A novel bacterium of genus Paenibacillus, isolated from South China Sea.</title>
        <authorList>
            <person name="Huang H."/>
            <person name="Mo K."/>
            <person name="Hu Y."/>
        </authorList>
    </citation>
    <scope>NUCLEOTIDE SEQUENCE</scope>
    <source>
        <strain evidence="9">IB182496</strain>
    </source>
</reference>
<organism evidence="9 10">
    <name type="scientific">Paenibacillus sabuli</name>
    <dbReference type="NCBI Taxonomy" id="2772509"/>
    <lineage>
        <taxon>Bacteria</taxon>
        <taxon>Bacillati</taxon>
        <taxon>Bacillota</taxon>
        <taxon>Bacilli</taxon>
        <taxon>Bacillales</taxon>
        <taxon>Paenibacillaceae</taxon>
        <taxon>Paenibacillus</taxon>
    </lineage>
</organism>
<name>A0A927BWQ6_9BACL</name>
<dbReference type="FunFam" id="3.40.50.300:FF:000016">
    <property type="entry name" value="Oligopeptide ABC transporter ATP-binding component"/>
    <property type="match status" value="1"/>
</dbReference>
<evidence type="ECO:0000313" key="9">
    <source>
        <dbReference type="EMBL" id="MBD2848278.1"/>
    </source>
</evidence>
<evidence type="ECO:0000256" key="4">
    <source>
        <dbReference type="ARBA" id="ARBA00022475"/>
    </source>
</evidence>
<dbReference type="InterPro" id="IPR013563">
    <property type="entry name" value="Oligopep_ABC_C"/>
</dbReference>
<evidence type="ECO:0000256" key="7">
    <source>
        <dbReference type="ARBA" id="ARBA00023136"/>
    </source>
</evidence>
<dbReference type="PANTHER" id="PTHR43297">
    <property type="entry name" value="OLIGOPEPTIDE TRANSPORT ATP-BINDING PROTEIN APPD"/>
    <property type="match status" value="1"/>
</dbReference>
<dbReference type="Pfam" id="PF00005">
    <property type="entry name" value="ABC_tran"/>
    <property type="match status" value="1"/>
</dbReference>
<dbReference type="EMBL" id="JACXIZ010000060">
    <property type="protein sequence ID" value="MBD2848278.1"/>
    <property type="molecule type" value="Genomic_DNA"/>
</dbReference>
<accession>A0A927BWQ6</accession>
<dbReference type="InterPro" id="IPR017871">
    <property type="entry name" value="ABC_transporter-like_CS"/>
</dbReference>
<keyword evidence="6 9" id="KW-0067">ATP-binding</keyword>